<proteinExistence type="inferred from homology"/>
<protein>
    <recommendedName>
        <fullName evidence="5">G protein-coupled receptor</fullName>
    </recommendedName>
</protein>
<dbReference type="PANTHER" id="PTHR23128">
    <property type="entry name" value="SERPENTINE RECEPTOR, CLASS E (EPSILON)-RELATED"/>
    <property type="match status" value="1"/>
</dbReference>
<dbReference type="Proteomes" id="UP001331761">
    <property type="component" value="Unassembled WGS sequence"/>
</dbReference>
<dbReference type="EMBL" id="WIXE01020890">
    <property type="protein sequence ID" value="KAK5968873.1"/>
    <property type="molecule type" value="Genomic_DNA"/>
</dbReference>
<keyword evidence="4" id="KW-1185">Reference proteome</keyword>
<gene>
    <name evidence="3" type="ORF">GCK32_012516</name>
</gene>
<dbReference type="GO" id="GO:0016020">
    <property type="term" value="C:membrane"/>
    <property type="evidence" value="ECO:0007669"/>
    <property type="project" value="InterPro"/>
</dbReference>
<comment type="similarity">
    <text evidence="1">Belongs to the nematode receptor-like protein sre family.</text>
</comment>
<feature type="transmembrane region" description="Helical" evidence="2">
    <location>
        <begin position="118"/>
        <end position="144"/>
    </location>
</feature>
<name>A0AAN8FR80_TRICO</name>
<keyword evidence="2" id="KW-1133">Transmembrane helix</keyword>
<dbReference type="AlphaFoldDB" id="A0AAN8FR80"/>
<evidence type="ECO:0000313" key="3">
    <source>
        <dbReference type="EMBL" id="KAK5968873.1"/>
    </source>
</evidence>
<organism evidence="3 4">
    <name type="scientific">Trichostrongylus colubriformis</name>
    <name type="common">Black scour worm</name>
    <dbReference type="NCBI Taxonomy" id="6319"/>
    <lineage>
        <taxon>Eukaryota</taxon>
        <taxon>Metazoa</taxon>
        <taxon>Ecdysozoa</taxon>
        <taxon>Nematoda</taxon>
        <taxon>Chromadorea</taxon>
        <taxon>Rhabditida</taxon>
        <taxon>Rhabditina</taxon>
        <taxon>Rhabditomorpha</taxon>
        <taxon>Strongyloidea</taxon>
        <taxon>Trichostrongylidae</taxon>
        <taxon>Trichostrongylus</taxon>
    </lineage>
</organism>
<feature type="transmembrane region" description="Helical" evidence="2">
    <location>
        <begin position="43"/>
        <end position="63"/>
    </location>
</feature>
<feature type="transmembrane region" description="Helical" evidence="2">
    <location>
        <begin position="69"/>
        <end position="85"/>
    </location>
</feature>
<evidence type="ECO:0000256" key="2">
    <source>
        <dbReference type="SAM" id="Phobius"/>
    </source>
</evidence>
<dbReference type="PANTHER" id="PTHR23128:SF132">
    <property type="entry name" value="SERPENTINE RECEPTOR, CLASS E (EPSILON)-RELATED"/>
    <property type="match status" value="1"/>
</dbReference>
<dbReference type="Pfam" id="PF03125">
    <property type="entry name" value="Sre"/>
    <property type="match status" value="1"/>
</dbReference>
<evidence type="ECO:0008006" key="5">
    <source>
        <dbReference type="Google" id="ProtNLM"/>
    </source>
</evidence>
<comment type="caution">
    <text evidence="3">The sequence shown here is derived from an EMBL/GenBank/DDBJ whole genome shotgun (WGS) entry which is preliminary data.</text>
</comment>
<evidence type="ECO:0000256" key="1">
    <source>
        <dbReference type="ARBA" id="ARBA00006803"/>
    </source>
</evidence>
<sequence length="224" mass="25805">MVTVLTTPLLIRFCHALDKSALFHRNLIIITKYHFCTTYMVQIIRILLILFELGIIRVGGFAGIDKVCMFSTGVCISFAIILVILHRRDRRRLEKFVMKDSFRYELSTRFQLVENLRVLKIIMSASVAFSIWLPFPCIMLITVYGWFLPNTHSGQIVYATFELILSLSIAGLFLFSVMSLGALPKKVQTLKCVKMFQNKVNNGDRQLRGVNTEKYFQQLHSAWA</sequence>
<keyword evidence="2" id="KW-0812">Transmembrane</keyword>
<accession>A0AAN8FR80</accession>
<evidence type="ECO:0000313" key="4">
    <source>
        <dbReference type="Proteomes" id="UP001331761"/>
    </source>
</evidence>
<feature type="transmembrane region" description="Helical" evidence="2">
    <location>
        <begin position="156"/>
        <end position="181"/>
    </location>
</feature>
<dbReference type="GO" id="GO:0007606">
    <property type="term" value="P:sensory perception of chemical stimulus"/>
    <property type="evidence" value="ECO:0007669"/>
    <property type="project" value="InterPro"/>
</dbReference>
<reference evidence="3 4" key="1">
    <citation type="submission" date="2019-10" db="EMBL/GenBank/DDBJ databases">
        <title>Assembly and Annotation for the nematode Trichostrongylus colubriformis.</title>
        <authorList>
            <person name="Martin J."/>
        </authorList>
    </citation>
    <scope>NUCLEOTIDE SEQUENCE [LARGE SCALE GENOMIC DNA]</scope>
    <source>
        <strain evidence="3">G859</strain>
        <tissue evidence="3">Whole worm</tissue>
    </source>
</reference>
<dbReference type="InterPro" id="IPR004151">
    <property type="entry name" value="7TM_GPCR_serpentine_rcpt_Sre"/>
</dbReference>
<keyword evidence="2" id="KW-0472">Membrane</keyword>